<name>A0ABW7PKU9_9ACTN</name>
<evidence type="ECO:0008006" key="4">
    <source>
        <dbReference type="Google" id="ProtNLM"/>
    </source>
</evidence>
<dbReference type="EMBL" id="JBBDHD010000105">
    <property type="protein sequence ID" value="MFH7599035.1"/>
    <property type="molecule type" value="Genomic_DNA"/>
</dbReference>
<organism evidence="2 3">
    <name type="scientific">Streptomyces racemochromogenes</name>
    <dbReference type="NCBI Taxonomy" id="67353"/>
    <lineage>
        <taxon>Bacteria</taxon>
        <taxon>Bacillati</taxon>
        <taxon>Actinomycetota</taxon>
        <taxon>Actinomycetes</taxon>
        <taxon>Kitasatosporales</taxon>
        <taxon>Streptomycetaceae</taxon>
        <taxon>Streptomyces</taxon>
    </lineage>
</organism>
<reference evidence="2 3" key="1">
    <citation type="submission" date="2024-03" db="EMBL/GenBank/DDBJ databases">
        <title>Whole genome sequencing of Streptomyces racemochromogenes, to identify antimicrobial biosynthetic gene clusters.</title>
        <authorList>
            <person name="Suryawanshi P."/>
            <person name="Krishnaraj P.U."/>
            <person name="Arun Y.P."/>
            <person name="Suryawanshi M.P."/>
            <person name="Rakshit O."/>
        </authorList>
    </citation>
    <scope>NUCLEOTIDE SEQUENCE [LARGE SCALE GENOMIC DNA]</scope>
    <source>
        <strain evidence="2 3">AUDT626</strain>
    </source>
</reference>
<feature type="region of interest" description="Disordered" evidence="1">
    <location>
        <begin position="34"/>
        <end position="66"/>
    </location>
</feature>
<dbReference type="Proteomes" id="UP001610631">
    <property type="component" value="Unassembled WGS sequence"/>
</dbReference>
<gene>
    <name evidence="2" type="ORF">WDV06_28660</name>
</gene>
<evidence type="ECO:0000313" key="2">
    <source>
        <dbReference type="EMBL" id="MFH7599035.1"/>
    </source>
</evidence>
<keyword evidence="3" id="KW-1185">Reference proteome</keyword>
<sequence length="188" mass="19225">MARSSSGIVAGLTVAAIAAIGFLGYQAHATAPAHPAKAAGQAPAQGQPQPQAPAQQDAAKPAALPAASGTGQRVVYSVSQRRVWLVTEDGKEPKTFTVVPSTVHPAPGSYLVNSRAGTVTGSDGVPIEHVVRFASSTEGIGIGFSARVDGQLPQPDPSKKTGGIRMSRADGDAMWAFALYNSKIVVVQ</sequence>
<dbReference type="RefSeq" id="WP_395512703.1">
    <property type="nucleotide sequence ID" value="NZ_JBBDHD010000105.1"/>
</dbReference>
<comment type="caution">
    <text evidence="2">The sequence shown here is derived from an EMBL/GenBank/DDBJ whole genome shotgun (WGS) entry which is preliminary data.</text>
</comment>
<accession>A0ABW7PKU9</accession>
<proteinExistence type="predicted"/>
<evidence type="ECO:0000256" key="1">
    <source>
        <dbReference type="SAM" id="MobiDB-lite"/>
    </source>
</evidence>
<protein>
    <recommendedName>
        <fullName evidence="4">L,D-transpeptidase</fullName>
    </recommendedName>
</protein>
<evidence type="ECO:0000313" key="3">
    <source>
        <dbReference type="Proteomes" id="UP001610631"/>
    </source>
</evidence>